<keyword evidence="2" id="KW-1185">Reference proteome</keyword>
<name>A0A4R1K734_9BACT</name>
<comment type="caution">
    <text evidence="1">The sequence shown here is derived from an EMBL/GenBank/DDBJ whole genome shotgun (WGS) entry which is preliminary data.</text>
</comment>
<evidence type="ECO:0000313" key="2">
    <source>
        <dbReference type="Proteomes" id="UP000294614"/>
    </source>
</evidence>
<dbReference type="Pfam" id="PF04361">
    <property type="entry name" value="DUF494"/>
    <property type="match status" value="1"/>
</dbReference>
<reference evidence="1 2" key="1">
    <citation type="submission" date="2019-03" db="EMBL/GenBank/DDBJ databases">
        <title>Genomic Encyclopedia of Type Strains, Phase IV (KMG-IV): sequencing the most valuable type-strain genomes for metagenomic binning, comparative biology and taxonomic classification.</title>
        <authorList>
            <person name="Goeker M."/>
        </authorList>
    </citation>
    <scope>NUCLEOTIDE SEQUENCE [LARGE SCALE GENOMIC DNA]</scope>
    <source>
        <strain evidence="1 2">DSM 24984</strain>
    </source>
</reference>
<dbReference type="OrthoDB" id="9793712at2"/>
<dbReference type="Proteomes" id="UP000294614">
    <property type="component" value="Unassembled WGS sequence"/>
</dbReference>
<dbReference type="EMBL" id="SMGG01000005">
    <property type="protein sequence ID" value="TCK59827.1"/>
    <property type="molecule type" value="Genomic_DNA"/>
</dbReference>
<dbReference type="RefSeq" id="WP_132873984.1">
    <property type="nucleotide sequence ID" value="NZ_JAJUHT010000005.1"/>
</dbReference>
<gene>
    <name evidence="1" type="ORF">C8D98_1994</name>
</gene>
<proteinExistence type="predicted"/>
<evidence type="ECO:0000313" key="1">
    <source>
        <dbReference type="EMBL" id="TCK59827.1"/>
    </source>
</evidence>
<accession>A0A4R1K734</accession>
<protein>
    <submittedName>
        <fullName evidence="1">Smg protein</fullName>
    </submittedName>
</protein>
<organism evidence="1 2">
    <name type="scientific">Seleniivibrio woodruffii</name>
    <dbReference type="NCBI Taxonomy" id="1078050"/>
    <lineage>
        <taxon>Bacteria</taxon>
        <taxon>Pseudomonadati</taxon>
        <taxon>Deferribacterota</taxon>
        <taxon>Deferribacteres</taxon>
        <taxon>Deferribacterales</taxon>
        <taxon>Geovibrionaceae</taxon>
        <taxon>Seleniivibrio</taxon>
    </lineage>
</organism>
<dbReference type="AlphaFoldDB" id="A0A4R1K734"/>
<dbReference type="InterPro" id="IPR007456">
    <property type="entry name" value="Smg"/>
</dbReference>
<sequence>MDKIVIALNLVIDFLESSDKVNEKSIKDYLFNTGFDDHVIRQVMTVLDISNFDGNIWFRVFTRKEKNLLTPDAISYLQKLHLTGILDPLGLEDVIENAMSSENYKVDVETVKNLVLYSLMERKSLYASGVEDDEEYLH</sequence>